<gene>
    <name evidence="1" type="ORF">LCGC14_0975120</name>
</gene>
<accession>A0A0F9NWP3</accession>
<name>A0A0F9NWP3_9ZZZZ</name>
<evidence type="ECO:0000313" key="1">
    <source>
        <dbReference type="EMBL" id="KKN16522.1"/>
    </source>
</evidence>
<comment type="caution">
    <text evidence="1">The sequence shown here is derived from an EMBL/GenBank/DDBJ whole genome shotgun (WGS) entry which is preliminary data.</text>
</comment>
<protein>
    <recommendedName>
        <fullName evidence="2">DUF5615 domain-containing protein</fullName>
    </recommendedName>
</protein>
<evidence type="ECO:0008006" key="2">
    <source>
        <dbReference type="Google" id="ProtNLM"/>
    </source>
</evidence>
<sequence>MVKKTYSVHPKSRQIDESELSSRELKDILSWRPPKRKPRIYADMDVPKYLIDYARDKLKWDIFCVRENDELMEQHDYYHFEGAKQLKRILLSFDDAFLNNRRFKLLETDGIIVFSNPGKSQLDSLIMLIRVNDLLIDLLRRDSRAMKGIKIKLTTKNKTEAATLYGCNSLL</sequence>
<dbReference type="AlphaFoldDB" id="A0A0F9NWP3"/>
<organism evidence="1">
    <name type="scientific">marine sediment metagenome</name>
    <dbReference type="NCBI Taxonomy" id="412755"/>
    <lineage>
        <taxon>unclassified sequences</taxon>
        <taxon>metagenomes</taxon>
        <taxon>ecological metagenomes</taxon>
    </lineage>
</organism>
<proteinExistence type="predicted"/>
<dbReference type="EMBL" id="LAZR01003607">
    <property type="protein sequence ID" value="KKN16522.1"/>
    <property type="molecule type" value="Genomic_DNA"/>
</dbReference>
<reference evidence="1" key="1">
    <citation type="journal article" date="2015" name="Nature">
        <title>Complex archaea that bridge the gap between prokaryotes and eukaryotes.</title>
        <authorList>
            <person name="Spang A."/>
            <person name="Saw J.H."/>
            <person name="Jorgensen S.L."/>
            <person name="Zaremba-Niedzwiedzka K."/>
            <person name="Martijn J."/>
            <person name="Lind A.E."/>
            <person name="van Eijk R."/>
            <person name="Schleper C."/>
            <person name="Guy L."/>
            <person name="Ettema T.J."/>
        </authorList>
    </citation>
    <scope>NUCLEOTIDE SEQUENCE</scope>
</reference>